<dbReference type="InterPro" id="IPR049730">
    <property type="entry name" value="SNF2/RAD54-like_C"/>
</dbReference>
<dbReference type="InterPro" id="IPR011335">
    <property type="entry name" value="Restrct_endonuc-II-like"/>
</dbReference>
<dbReference type="InterPro" id="IPR050496">
    <property type="entry name" value="SNF2_RAD54_helicase_repair"/>
</dbReference>
<dbReference type="Proteomes" id="UP000062317">
    <property type="component" value="Unassembled WGS sequence"/>
</dbReference>
<dbReference type="GO" id="GO:0004519">
    <property type="term" value="F:endonuclease activity"/>
    <property type="evidence" value="ECO:0007669"/>
    <property type="project" value="InterPro"/>
</dbReference>
<dbReference type="EMBL" id="LPEQ01000007">
    <property type="protein sequence ID" value="KVV58317.1"/>
    <property type="molecule type" value="Genomic_DNA"/>
</dbReference>
<dbReference type="Gene3D" id="3.40.1350.10">
    <property type="match status" value="1"/>
</dbReference>
<dbReference type="Pfam" id="PF04471">
    <property type="entry name" value="Mrr_cat"/>
    <property type="match status" value="1"/>
</dbReference>
<dbReference type="InterPro" id="IPR038718">
    <property type="entry name" value="SNF2-like_sf"/>
</dbReference>
<evidence type="ECO:0000313" key="4">
    <source>
        <dbReference type="EMBL" id="KVV58317.1"/>
    </source>
</evidence>
<dbReference type="GO" id="GO:0003677">
    <property type="term" value="F:DNA binding"/>
    <property type="evidence" value="ECO:0007669"/>
    <property type="project" value="InterPro"/>
</dbReference>
<keyword evidence="1" id="KW-0378">Hydrolase</keyword>
<dbReference type="RefSeq" id="WP_060102831.1">
    <property type="nucleotide sequence ID" value="NZ_LPEQ01000007.1"/>
</dbReference>
<reference evidence="4 5" key="1">
    <citation type="submission" date="2015-11" db="EMBL/GenBank/DDBJ databases">
        <title>Expanding the genomic diversity of Burkholderia species for the development of highly accurate diagnostics.</title>
        <authorList>
            <person name="Sahl J."/>
            <person name="Keim P."/>
            <person name="Wagner D."/>
        </authorList>
    </citation>
    <scope>NUCLEOTIDE SEQUENCE [LARGE SCALE GENOMIC DNA]</scope>
    <source>
        <strain evidence="4 5">MSMB1301WGS</strain>
    </source>
</reference>
<evidence type="ECO:0000259" key="2">
    <source>
        <dbReference type="PROSITE" id="PS51192"/>
    </source>
</evidence>
<dbReference type="InterPro" id="IPR007560">
    <property type="entry name" value="Restrct_endonuc_IV_Mrr"/>
</dbReference>
<dbReference type="Pfam" id="PF00176">
    <property type="entry name" value="SNF2-rel_dom"/>
    <property type="match status" value="1"/>
</dbReference>
<dbReference type="GO" id="GO:0016787">
    <property type="term" value="F:hydrolase activity"/>
    <property type="evidence" value="ECO:0007669"/>
    <property type="project" value="UniProtKB-KW"/>
</dbReference>
<sequence>MFKLFKQAKARDVITWKRHWSDKGIVLTRRTQSPGATVDGDLVGGYLTQLTDDGLVSPVEDEFLLDWQSLYDILEQPDYGQLRDVLRIPPFTEFRQHLRSNHSLTDHEFSIAIDGWRIDGGREFRGTITGPVMLEGAVEMLMRPAQWKLFNAVIAFSRRGDEDHSDLANRQGWGRIRKLAVDAEARLDDFLYRSVVLSPEKLNIGLRRSVAVVDDHVVEIEPSFDGAPDDWLDTFDRAREVRDRYDITTQDGIVQVLVTPKVKTVLREIRRLPGRRVAGSRAQAFLLNPFAALGADAIDVIEESQFERAREDAGLDYERFVPTFERNAAGYAVRVGLLIESAVASGPTSSKTHWLDDDELSAFILALSRSLTQGHQLLAWQGYDLALQGDSEQQLKELSAALAQRRIPPTLVSYAQVHDLAGYSARIESIGVEKPYHSPYIAKKDEGEGWFPDNILPVIVYQSKDGGEPVAVPTNKLAIEKLKNDVQVADAKGMVQLDVPWLRDPISLADAKEIISTFESVFSDLESGKQFDPENARKRPSESVAKKQLVLRANIQALEYEELRREALQAVPARPKLPESIRTEFSLLPHQQAGLAWMQHLFSLQTDYQVRGAILADDMGLGKTFQLLALMAWLLERDPTMNPMLVVAPVSLLENWAEEANKFFQPGALPLLTAYGESLAAFRVPRSQIDQRLQTEDGLVKFLKPNWIGDAKVVLTTYETLRDLEFSFAAQKWSLMVCDEAQRIKNPAAMVTRAAKKQNVAFRIACTGTPVENTLADMWCLFDYVQPGLLGALNDFGERYRKPIEAKTDEEKARVEELRARISPQILRRLKTEVDTGLPPKIVVEDCRRLSISGVQRNLYAKAVDGFKRRQEPNHTTPFKNHLGLLHYLRLVCTDPRVHGLSVFKPEPLGDYRAKSPKLNWLLRQLSEIRAKGEKAIVFCEFREIQRLLQHYIEAEFGYRPDIINGDTSASSSHVASRQKRIKAFQETPGFGVLVLSPVAVGFGVNIQAANHVIHYSRTWNPAKEDQATDRAYRINQTKPVYVYYPTVWADDFMTFDVKLDQLLAHKRGLSEDMLNGAGDVAPSDFNLTDVVPHSQSDGLDERITLDMAQRMGWQLFECLVGALWSKRGYNCYRTPGTNDNGVDIVAIDGNRGQLIQAKSSGIDGTKLGWDAVKEVVAGEAFYRRRHPNVSFEKVCVTNQFFNAQAKENAHLNSVELVDQKHLGDLLRAHETTMLEVERMLFVEWQSADVRCRHPPVSRQSVV</sequence>
<dbReference type="PANTHER" id="PTHR45629:SF7">
    <property type="entry name" value="DNA EXCISION REPAIR PROTEIN ERCC-6-RELATED"/>
    <property type="match status" value="1"/>
</dbReference>
<dbReference type="Pfam" id="PF00271">
    <property type="entry name" value="Helicase_C"/>
    <property type="match status" value="1"/>
</dbReference>
<dbReference type="InterPro" id="IPR000330">
    <property type="entry name" value="SNF2_N"/>
</dbReference>
<dbReference type="GO" id="GO:0004386">
    <property type="term" value="F:helicase activity"/>
    <property type="evidence" value="ECO:0007669"/>
    <property type="project" value="UniProtKB-KW"/>
</dbReference>
<dbReference type="GO" id="GO:0009307">
    <property type="term" value="P:DNA restriction-modification system"/>
    <property type="evidence" value="ECO:0007669"/>
    <property type="project" value="InterPro"/>
</dbReference>
<dbReference type="PROSITE" id="PS51192">
    <property type="entry name" value="HELICASE_ATP_BIND_1"/>
    <property type="match status" value="1"/>
</dbReference>
<proteinExistence type="predicted"/>
<dbReference type="SMART" id="SM00490">
    <property type="entry name" value="HELICc"/>
    <property type="match status" value="1"/>
</dbReference>
<dbReference type="Gene3D" id="3.40.50.10810">
    <property type="entry name" value="Tandem AAA-ATPase domain"/>
    <property type="match status" value="1"/>
</dbReference>
<dbReference type="PROSITE" id="PS51194">
    <property type="entry name" value="HELICASE_CTER"/>
    <property type="match status" value="1"/>
</dbReference>
<dbReference type="InterPro" id="IPR011856">
    <property type="entry name" value="tRNA_endonuc-like_dom_sf"/>
</dbReference>
<evidence type="ECO:0000259" key="3">
    <source>
        <dbReference type="PROSITE" id="PS51194"/>
    </source>
</evidence>
<organism evidence="4 5">
    <name type="scientific">Burkholderia territorii</name>
    <dbReference type="NCBI Taxonomy" id="1503055"/>
    <lineage>
        <taxon>Bacteria</taxon>
        <taxon>Pseudomonadati</taxon>
        <taxon>Pseudomonadota</taxon>
        <taxon>Betaproteobacteria</taxon>
        <taxon>Burkholderiales</taxon>
        <taxon>Burkholderiaceae</taxon>
        <taxon>Burkholderia</taxon>
        <taxon>Burkholderia cepacia complex</taxon>
    </lineage>
</organism>
<dbReference type="Gene3D" id="3.40.50.300">
    <property type="entry name" value="P-loop containing nucleotide triphosphate hydrolases"/>
    <property type="match status" value="1"/>
</dbReference>
<dbReference type="SUPFAM" id="SSF52540">
    <property type="entry name" value="P-loop containing nucleoside triphosphate hydrolases"/>
    <property type="match status" value="2"/>
</dbReference>
<dbReference type="CDD" id="cd18793">
    <property type="entry name" value="SF2_C_SNF"/>
    <property type="match status" value="1"/>
</dbReference>
<accession>A0A105W2A1</accession>
<keyword evidence="4" id="KW-0067">ATP-binding</keyword>
<feature type="domain" description="Helicase C-terminal" evidence="3">
    <location>
        <begin position="918"/>
        <end position="1092"/>
    </location>
</feature>
<dbReference type="InterPro" id="IPR027417">
    <property type="entry name" value="P-loop_NTPase"/>
</dbReference>
<dbReference type="SUPFAM" id="SSF52980">
    <property type="entry name" value="Restriction endonuclease-like"/>
    <property type="match status" value="1"/>
</dbReference>
<name>A0A105W2A1_9BURK</name>
<evidence type="ECO:0000313" key="5">
    <source>
        <dbReference type="Proteomes" id="UP000062317"/>
    </source>
</evidence>
<comment type="caution">
    <text evidence="4">The sequence shown here is derived from an EMBL/GenBank/DDBJ whole genome shotgun (WGS) entry which is preliminary data.</text>
</comment>
<dbReference type="GO" id="GO:0005524">
    <property type="term" value="F:ATP binding"/>
    <property type="evidence" value="ECO:0007669"/>
    <property type="project" value="InterPro"/>
</dbReference>
<keyword evidence="4" id="KW-0547">Nucleotide-binding</keyword>
<gene>
    <name evidence="4" type="ORF">WT27_22170</name>
</gene>
<dbReference type="InterPro" id="IPR014001">
    <property type="entry name" value="Helicase_ATP-bd"/>
</dbReference>
<dbReference type="AlphaFoldDB" id="A0A105W2A1"/>
<evidence type="ECO:0000256" key="1">
    <source>
        <dbReference type="ARBA" id="ARBA00022801"/>
    </source>
</evidence>
<dbReference type="InterPro" id="IPR001650">
    <property type="entry name" value="Helicase_C-like"/>
</dbReference>
<dbReference type="PANTHER" id="PTHR45629">
    <property type="entry name" value="SNF2/RAD54 FAMILY MEMBER"/>
    <property type="match status" value="1"/>
</dbReference>
<keyword evidence="5" id="KW-1185">Reference proteome</keyword>
<feature type="domain" description="Helicase ATP-binding" evidence="2">
    <location>
        <begin position="604"/>
        <end position="788"/>
    </location>
</feature>
<dbReference type="SMART" id="SM00487">
    <property type="entry name" value="DEXDc"/>
    <property type="match status" value="1"/>
</dbReference>
<protein>
    <submittedName>
        <fullName evidence="4">Helicase SNF2</fullName>
    </submittedName>
</protein>
<keyword evidence="4" id="KW-0347">Helicase</keyword>